<evidence type="ECO:0000256" key="2">
    <source>
        <dbReference type="ARBA" id="ARBA00022771"/>
    </source>
</evidence>
<dbReference type="GO" id="GO:0000981">
    <property type="term" value="F:DNA-binding transcription factor activity, RNA polymerase II-specific"/>
    <property type="evidence" value="ECO:0007669"/>
    <property type="project" value="TreeGrafter"/>
</dbReference>
<evidence type="ECO:0000313" key="6">
    <source>
        <dbReference type="EMBL" id="KAH3872558.1"/>
    </source>
</evidence>
<name>A0A9D4M9G4_DREPO</name>
<evidence type="ECO:0000256" key="1">
    <source>
        <dbReference type="ARBA" id="ARBA00022723"/>
    </source>
</evidence>
<accession>A0A9D4M9G4</accession>
<protein>
    <recommendedName>
        <fullName evidence="5">C2H2-type domain-containing protein</fullName>
    </recommendedName>
</protein>
<sequence length="359" mass="40540">MLCDILVFKVASQMRAVRIQHHEFPVQERMEDFLPLSSSLEREQYTLQRLNSVGEDPDAAAMEDLKSLSPSSCLWDMDSMDDEMYLEYLFSQGLADSIEKPNHVSPVFVNKSSEKVTSFCDSYCNSMLSDFPKENFGMLGRSSGSDSDSSDSSDCFPSEDRKDFVVLGVGLQSLMHSYAAKGPNPNTQELVIDNFPSPVKKSVPPRAQIHNQTSYHSQLNQLQYSFTNPNSLLTPSSFINATVKVRTMKSPPAPRVTNPLITKVAADDKIFHCTYAGCTKVYSKSSHLKAHLRRHTGEKPFSCTWPGCGWRFSRSDELARHKRSHSGIKPYQCKICEKKFSRSDHLSKHLKVHRKRNGI</sequence>
<proteinExistence type="predicted"/>
<dbReference type="SMART" id="SM00355">
    <property type="entry name" value="ZnF_C2H2"/>
    <property type="match status" value="3"/>
</dbReference>
<dbReference type="PANTHER" id="PTHR23235:SF120">
    <property type="entry name" value="KRUPPEL-LIKE FACTOR 15"/>
    <property type="match status" value="1"/>
</dbReference>
<reference evidence="6" key="1">
    <citation type="journal article" date="2019" name="bioRxiv">
        <title>The Genome of the Zebra Mussel, Dreissena polymorpha: A Resource for Invasive Species Research.</title>
        <authorList>
            <person name="McCartney M.A."/>
            <person name="Auch B."/>
            <person name="Kono T."/>
            <person name="Mallez S."/>
            <person name="Zhang Y."/>
            <person name="Obille A."/>
            <person name="Becker A."/>
            <person name="Abrahante J.E."/>
            <person name="Garbe J."/>
            <person name="Badalamenti J.P."/>
            <person name="Herman A."/>
            <person name="Mangelson H."/>
            <person name="Liachko I."/>
            <person name="Sullivan S."/>
            <person name="Sone E.D."/>
            <person name="Koren S."/>
            <person name="Silverstein K.A.T."/>
            <person name="Beckman K.B."/>
            <person name="Gohl D.M."/>
        </authorList>
    </citation>
    <scope>NUCLEOTIDE SEQUENCE</scope>
    <source>
        <strain evidence="6">Duluth1</strain>
        <tissue evidence="6">Whole animal</tissue>
    </source>
</reference>
<keyword evidence="1" id="KW-0479">Metal-binding</keyword>
<feature type="domain" description="C2H2-type" evidence="5">
    <location>
        <begin position="271"/>
        <end position="300"/>
    </location>
</feature>
<evidence type="ECO:0000313" key="7">
    <source>
        <dbReference type="Proteomes" id="UP000828390"/>
    </source>
</evidence>
<dbReference type="Proteomes" id="UP000828390">
    <property type="component" value="Unassembled WGS sequence"/>
</dbReference>
<evidence type="ECO:0000259" key="5">
    <source>
        <dbReference type="PROSITE" id="PS50157"/>
    </source>
</evidence>
<keyword evidence="3" id="KW-0862">Zinc</keyword>
<dbReference type="InterPro" id="IPR036236">
    <property type="entry name" value="Znf_C2H2_sf"/>
</dbReference>
<dbReference type="PROSITE" id="PS50157">
    <property type="entry name" value="ZINC_FINGER_C2H2_2"/>
    <property type="match status" value="3"/>
</dbReference>
<dbReference type="Gene3D" id="3.30.160.60">
    <property type="entry name" value="Classic Zinc Finger"/>
    <property type="match status" value="3"/>
</dbReference>
<gene>
    <name evidence="6" type="ORF">DPMN_035777</name>
</gene>
<dbReference type="Pfam" id="PF00096">
    <property type="entry name" value="zf-C2H2"/>
    <property type="match status" value="3"/>
</dbReference>
<dbReference type="FunFam" id="3.30.160.60:FF:000007">
    <property type="entry name" value="Basic krueppel-like factor 3"/>
    <property type="match status" value="1"/>
</dbReference>
<organism evidence="6 7">
    <name type="scientific">Dreissena polymorpha</name>
    <name type="common">Zebra mussel</name>
    <name type="synonym">Mytilus polymorpha</name>
    <dbReference type="NCBI Taxonomy" id="45954"/>
    <lineage>
        <taxon>Eukaryota</taxon>
        <taxon>Metazoa</taxon>
        <taxon>Spiralia</taxon>
        <taxon>Lophotrochozoa</taxon>
        <taxon>Mollusca</taxon>
        <taxon>Bivalvia</taxon>
        <taxon>Autobranchia</taxon>
        <taxon>Heteroconchia</taxon>
        <taxon>Euheterodonta</taxon>
        <taxon>Imparidentia</taxon>
        <taxon>Neoheterodontei</taxon>
        <taxon>Myida</taxon>
        <taxon>Dreissenoidea</taxon>
        <taxon>Dreissenidae</taxon>
        <taxon>Dreissena</taxon>
    </lineage>
</organism>
<reference evidence="6" key="2">
    <citation type="submission" date="2020-11" db="EMBL/GenBank/DDBJ databases">
        <authorList>
            <person name="McCartney M.A."/>
            <person name="Auch B."/>
            <person name="Kono T."/>
            <person name="Mallez S."/>
            <person name="Becker A."/>
            <person name="Gohl D.M."/>
            <person name="Silverstein K.A.T."/>
            <person name="Koren S."/>
            <person name="Bechman K.B."/>
            <person name="Herman A."/>
            <person name="Abrahante J.E."/>
            <person name="Garbe J."/>
        </authorList>
    </citation>
    <scope>NUCLEOTIDE SEQUENCE</scope>
    <source>
        <strain evidence="6">Duluth1</strain>
        <tissue evidence="6">Whole animal</tissue>
    </source>
</reference>
<keyword evidence="7" id="KW-1185">Reference proteome</keyword>
<dbReference type="EMBL" id="JAIWYP010000002">
    <property type="protein sequence ID" value="KAH3872558.1"/>
    <property type="molecule type" value="Genomic_DNA"/>
</dbReference>
<feature type="domain" description="C2H2-type" evidence="5">
    <location>
        <begin position="301"/>
        <end position="330"/>
    </location>
</feature>
<dbReference type="PROSITE" id="PS00028">
    <property type="entry name" value="ZINC_FINGER_C2H2_1"/>
    <property type="match status" value="3"/>
</dbReference>
<keyword evidence="2 4" id="KW-0863">Zinc-finger</keyword>
<feature type="domain" description="C2H2-type" evidence="5">
    <location>
        <begin position="331"/>
        <end position="358"/>
    </location>
</feature>
<dbReference type="PANTHER" id="PTHR23235">
    <property type="entry name" value="KRUEPPEL-LIKE TRANSCRIPTION FACTOR"/>
    <property type="match status" value="1"/>
</dbReference>
<dbReference type="SUPFAM" id="SSF57667">
    <property type="entry name" value="beta-beta-alpha zinc fingers"/>
    <property type="match status" value="2"/>
</dbReference>
<dbReference type="GO" id="GO:0008270">
    <property type="term" value="F:zinc ion binding"/>
    <property type="evidence" value="ECO:0007669"/>
    <property type="project" value="UniProtKB-KW"/>
</dbReference>
<evidence type="ECO:0000256" key="4">
    <source>
        <dbReference type="PROSITE-ProRule" id="PRU00042"/>
    </source>
</evidence>
<comment type="caution">
    <text evidence="6">The sequence shown here is derived from an EMBL/GenBank/DDBJ whole genome shotgun (WGS) entry which is preliminary data.</text>
</comment>
<evidence type="ECO:0000256" key="3">
    <source>
        <dbReference type="ARBA" id="ARBA00022833"/>
    </source>
</evidence>
<dbReference type="AlphaFoldDB" id="A0A9D4M9G4"/>
<dbReference type="GO" id="GO:0000978">
    <property type="term" value="F:RNA polymerase II cis-regulatory region sequence-specific DNA binding"/>
    <property type="evidence" value="ECO:0007669"/>
    <property type="project" value="TreeGrafter"/>
</dbReference>
<dbReference type="InterPro" id="IPR013087">
    <property type="entry name" value="Znf_C2H2_type"/>
</dbReference>